<keyword evidence="2" id="KW-1185">Reference proteome</keyword>
<comment type="caution">
    <text evidence="1">The sequence shown here is derived from an EMBL/GenBank/DDBJ whole genome shotgun (WGS) entry which is preliminary data.</text>
</comment>
<dbReference type="SUPFAM" id="SSF51110">
    <property type="entry name" value="alpha-D-mannose-specific plant lectins"/>
    <property type="match status" value="1"/>
</dbReference>
<dbReference type="Gene3D" id="2.160.20.10">
    <property type="entry name" value="Single-stranded right-handed beta-helix, Pectin lyase-like"/>
    <property type="match status" value="1"/>
</dbReference>
<organism evidence="1 2">
    <name type="scientific">Austropuccinia psidii MF-1</name>
    <dbReference type="NCBI Taxonomy" id="1389203"/>
    <lineage>
        <taxon>Eukaryota</taxon>
        <taxon>Fungi</taxon>
        <taxon>Dikarya</taxon>
        <taxon>Basidiomycota</taxon>
        <taxon>Pucciniomycotina</taxon>
        <taxon>Pucciniomycetes</taxon>
        <taxon>Pucciniales</taxon>
        <taxon>Sphaerophragmiaceae</taxon>
        <taxon>Austropuccinia</taxon>
    </lineage>
</organism>
<gene>
    <name evidence="1" type="ORF">O181_005433</name>
</gene>
<evidence type="ECO:0000313" key="2">
    <source>
        <dbReference type="Proteomes" id="UP000765509"/>
    </source>
</evidence>
<reference evidence="1" key="1">
    <citation type="submission" date="2021-03" db="EMBL/GenBank/DDBJ databases">
        <title>Draft genome sequence of rust myrtle Austropuccinia psidii MF-1, a brazilian biotype.</title>
        <authorList>
            <person name="Quecine M.C."/>
            <person name="Pachon D.M.R."/>
            <person name="Bonatelli M.L."/>
            <person name="Correr F.H."/>
            <person name="Franceschini L.M."/>
            <person name="Leite T.F."/>
            <person name="Margarido G.R.A."/>
            <person name="Almeida C.A."/>
            <person name="Ferrarezi J.A."/>
            <person name="Labate C.A."/>
        </authorList>
    </citation>
    <scope>NUCLEOTIDE SEQUENCE</scope>
    <source>
        <strain evidence="1">MF-1</strain>
    </source>
</reference>
<dbReference type="OrthoDB" id="2587928at2759"/>
<evidence type="ECO:0000313" key="1">
    <source>
        <dbReference type="EMBL" id="MBW0465718.1"/>
    </source>
</evidence>
<dbReference type="InterPro" id="IPR036426">
    <property type="entry name" value="Bulb-type_lectin_dom_sf"/>
</dbReference>
<dbReference type="InterPro" id="IPR011050">
    <property type="entry name" value="Pectin_lyase_fold/virulence"/>
</dbReference>
<accession>A0A9Q3BII1</accession>
<dbReference type="Proteomes" id="UP000765509">
    <property type="component" value="Unassembled WGS sequence"/>
</dbReference>
<proteinExistence type="predicted"/>
<protein>
    <recommendedName>
        <fullName evidence="3">Bulb-type lectin domain-containing protein</fullName>
    </recommendedName>
</protein>
<dbReference type="EMBL" id="AVOT02001107">
    <property type="protein sequence ID" value="MBW0465718.1"/>
    <property type="molecule type" value="Genomic_DNA"/>
</dbReference>
<dbReference type="InterPro" id="IPR012334">
    <property type="entry name" value="Pectin_lyas_fold"/>
</dbReference>
<evidence type="ECO:0008006" key="3">
    <source>
        <dbReference type="Google" id="ProtNLM"/>
    </source>
</evidence>
<sequence length="660" mass="71625">MHLIQLPKILSPQEIPIEFSKSPADYISSLFQNGGDGTRILLSQGSVWELETNIKITANRAELATQGYPADSSLYAQLHVIGESEATAISFHNTHHVKLSHLTIDGRRPDKGWIEGGGALVACGGRQCKDPVVQHCILRHPRGWSCLHLFDECQGGRVIGNKVGPAGLPAPDGPWADGLSIACRNGLIANNEITDATDGAIVLFCAPGTLCIGNTIIADKHALLGGINMVDFGPYEGDYSNTKVIGNVIRSNGAFIKLGIGIGPLAWCPSWAEKNRGGKVYDNLFGPGRFGYGIGLSGCKEFKVFGNRIVDGTTFSGDLSHAPEPLSAPPVAFLKASQPGLVEECLLQSEFIHGHALWLIGVEDRPARKLRYHASHLNLSSNGPPLVLDRVKITLEISGELRVTCNSSSQLLWTSGSYGSSVGAQLTLEPNGHLTIRELGSGRLLWDPLDCLSGHFELVGEGALTVSDQSPFFILWTEDNSIIWASEYVFEKGSLELRPNQFICVPPTATWSQPQPPPIPPRIGTSDQNIHPPPPVPLGRPLVPALFIFLDPQTSNLVIHFSPHPRRPHGHVIWASDLFDKYPKQVPNREGDGLETRCAFQGGDGNLVIYANPFDDKPESRCAIWASGTNCQRLKILNEIRGEMGLKFINENGEIIKSIP</sequence>
<name>A0A9Q3BII1_9BASI</name>
<dbReference type="SUPFAM" id="SSF51126">
    <property type="entry name" value="Pectin lyase-like"/>
    <property type="match status" value="1"/>
</dbReference>
<dbReference type="AlphaFoldDB" id="A0A9Q3BII1"/>